<dbReference type="InParanoid" id="A0A0D0AM34"/>
<dbReference type="EMBL" id="KN835640">
    <property type="protein sequence ID" value="KIK35297.1"/>
    <property type="molecule type" value="Genomic_DNA"/>
</dbReference>
<dbReference type="OrthoDB" id="3199698at2759"/>
<reference evidence="4" key="2">
    <citation type="submission" date="2015-01" db="EMBL/GenBank/DDBJ databases">
        <title>Evolutionary Origins and Diversification of the Mycorrhizal Mutualists.</title>
        <authorList>
            <consortium name="DOE Joint Genome Institute"/>
            <consortium name="Mycorrhizal Genomics Consortium"/>
            <person name="Kohler A."/>
            <person name="Kuo A."/>
            <person name="Nagy L.G."/>
            <person name="Floudas D."/>
            <person name="Copeland A."/>
            <person name="Barry K.W."/>
            <person name="Cichocki N."/>
            <person name="Veneault-Fourrey C."/>
            <person name="LaButti K."/>
            <person name="Lindquist E.A."/>
            <person name="Lipzen A."/>
            <person name="Lundell T."/>
            <person name="Morin E."/>
            <person name="Murat C."/>
            <person name="Riley R."/>
            <person name="Ohm R."/>
            <person name="Sun H."/>
            <person name="Tunlid A."/>
            <person name="Henrissat B."/>
            <person name="Grigoriev I.V."/>
            <person name="Hibbett D.S."/>
            <person name="Martin F."/>
        </authorList>
    </citation>
    <scope>NUCLEOTIDE SEQUENCE [LARGE SCALE GENOMIC DNA]</scope>
    <source>
        <strain evidence="4">UH-Slu-Lm8-n1</strain>
    </source>
</reference>
<gene>
    <name evidence="3" type="ORF">CY34DRAFT_17110</name>
</gene>
<dbReference type="Proteomes" id="UP000054485">
    <property type="component" value="Unassembled WGS sequence"/>
</dbReference>
<proteinExistence type="predicted"/>
<dbReference type="PROSITE" id="PS00028">
    <property type="entry name" value="ZINC_FINGER_C2H2_1"/>
    <property type="match status" value="1"/>
</dbReference>
<dbReference type="AlphaFoldDB" id="A0A0D0AM34"/>
<feature type="region of interest" description="Disordered" evidence="1">
    <location>
        <begin position="39"/>
        <end position="98"/>
    </location>
</feature>
<keyword evidence="4" id="KW-1185">Reference proteome</keyword>
<name>A0A0D0AM34_9AGAM</name>
<accession>A0A0D0AM34</accession>
<reference evidence="3 4" key="1">
    <citation type="submission" date="2014-04" db="EMBL/GenBank/DDBJ databases">
        <authorList>
            <consortium name="DOE Joint Genome Institute"/>
            <person name="Kuo A."/>
            <person name="Ruytinx J."/>
            <person name="Rineau F."/>
            <person name="Colpaert J."/>
            <person name="Kohler A."/>
            <person name="Nagy L.G."/>
            <person name="Floudas D."/>
            <person name="Copeland A."/>
            <person name="Barry K.W."/>
            <person name="Cichocki N."/>
            <person name="Veneault-Fourrey C."/>
            <person name="LaButti K."/>
            <person name="Lindquist E.A."/>
            <person name="Lipzen A."/>
            <person name="Lundell T."/>
            <person name="Morin E."/>
            <person name="Murat C."/>
            <person name="Sun H."/>
            <person name="Tunlid A."/>
            <person name="Henrissat B."/>
            <person name="Grigoriev I.V."/>
            <person name="Hibbett D.S."/>
            <person name="Martin F."/>
            <person name="Nordberg H.P."/>
            <person name="Cantor M.N."/>
            <person name="Hua S.X."/>
        </authorList>
    </citation>
    <scope>NUCLEOTIDE SEQUENCE [LARGE SCALE GENOMIC DNA]</scope>
    <source>
        <strain evidence="3 4">UH-Slu-Lm8-n1</strain>
    </source>
</reference>
<sequence>MPGNRPTHHVLQFPCQSPGCLRWFRNSSGRTQHMHACHPVAPTQDLPQPHQPPQPSPPPPDDLPPPQSPPGPAPADDILPPRSSPGPAPADEDPNLPEAQFTDASERYYRTYHPLLNGLPCSADGVFLPPGMPPTPPPPKSPRDWSPYRNDIEFVTAEFVFKQRHMSNSAMDTLFDLMAAQLLKHDDSPPFADHKDLHKVIDATQLGDVPWQCLSVRYMGDRPEHDAPPWMDKEYEVWYRDPRLMAHNMLANPTYKGEIDFTPFREYNSSDQTRRWKDFMSGDWAWQQADEISEDPNTHGSTFVPIILGSDKTTVSVGTGNNEYYPLYASIGNVHNNVRRAHRDALVIIGFLSIPKTDRKNAKTESFRIFRRQLFHRSLSAILNSLKPAMTDYEVIRCADGHFRRVIYGLGPYIADYEEQVVLSCIVRNWCPKCLAIRTNLDAGGPYRCQEHTDLLIHEIKDSDALWDEFGIVSILVPFTNDFPRADIYQLLSFDLLHQLVKGAFKDHLVDWVVEYLRLTHGTKRGDEIMADIDRRIAAVASFTGLR</sequence>
<feature type="compositionally biased region" description="Pro residues" evidence="1">
    <location>
        <begin position="49"/>
        <end position="73"/>
    </location>
</feature>
<evidence type="ECO:0000259" key="2">
    <source>
        <dbReference type="PROSITE" id="PS00028"/>
    </source>
</evidence>
<organism evidence="3 4">
    <name type="scientific">Suillus luteus UH-Slu-Lm8-n1</name>
    <dbReference type="NCBI Taxonomy" id="930992"/>
    <lineage>
        <taxon>Eukaryota</taxon>
        <taxon>Fungi</taxon>
        <taxon>Dikarya</taxon>
        <taxon>Basidiomycota</taxon>
        <taxon>Agaricomycotina</taxon>
        <taxon>Agaricomycetes</taxon>
        <taxon>Agaricomycetidae</taxon>
        <taxon>Boletales</taxon>
        <taxon>Suillineae</taxon>
        <taxon>Suillaceae</taxon>
        <taxon>Suillus</taxon>
    </lineage>
</organism>
<evidence type="ECO:0000313" key="3">
    <source>
        <dbReference type="EMBL" id="KIK35297.1"/>
    </source>
</evidence>
<dbReference type="HOGENOM" id="CLU_006344_14_0_1"/>
<evidence type="ECO:0000256" key="1">
    <source>
        <dbReference type="SAM" id="MobiDB-lite"/>
    </source>
</evidence>
<dbReference type="Pfam" id="PF18759">
    <property type="entry name" value="Plavaka"/>
    <property type="match status" value="1"/>
</dbReference>
<feature type="domain" description="C2H2-type" evidence="2">
    <location>
        <begin position="15"/>
        <end position="38"/>
    </location>
</feature>
<protein>
    <recommendedName>
        <fullName evidence="2">C2H2-type domain-containing protein</fullName>
    </recommendedName>
</protein>
<dbReference type="STRING" id="930992.A0A0D0AM34"/>
<dbReference type="InterPro" id="IPR041078">
    <property type="entry name" value="Plavaka"/>
</dbReference>
<dbReference type="InterPro" id="IPR013087">
    <property type="entry name" value="Znf_C2H2_type"/>
</dbReference>
<evidence type="ECO:0000313" key="4">
    <source>
        <dbReference type="Proteomes" id="UP000054485"/>
    </source>
</evidence>